<dbReference type="InterPro" id="IPR043429">
    <property type="entry name" value="ArtM/GltK/GlnP/TcyL/YhdX-like"/>
</dbReference>
<dbReference type="InterPro" id="IPR035906">
    <property type="entry name" value="MetI-like_sf"/>
</dbReference>
<evidence type="ECO:0000256" key="6">
    <source>
        <dbReference type="ARBA" id="ARBA00022970"/>
    </source>
</evidence>
<name>A0A1C2E155_9HYPH</name>
<dbReference type="Pfam" id="PF00528">
    <property type="entry name" value="BPD_transp_1"/>
    <property type="match status" value="1"/>
</dbReference>
<proteinExistence type="inferred from homology"/>
<evidence type="ECO:0000256" key="5">
    <source>
        <dbReference type="ARBA" id="ARBA00022692"/>
    </source>
</evidence>
<organism evidence="11 12">
    <name type="scientific">Mesorhizobium hungaricum</name>
    <dbReference type="NCBI Taxonomy" id="1566387"/>
    <lineage>
        <taxon>Bacteria</taxon>
        <taxon>Pseudomonadati</taxon>
        <taxon>Pseudomonadota</taxon>
        <taxon>Alphaproteobacteria</taxon>
        <taxon>Hyphomicrobiales</taxon>
        <taxon>Phyllobacteriaceae</taxon>
        <taxon>Mesorhizobium</taxon>
    </lineage>
</organism>
<evidence type="ECO:0000256" key="8">
    <source>
        <dbReference type="ARBA" id="ARBA00023136"/>
    </source>
</evidence>
<dbReference type="NCBIfam" id="TIGR01726">
    <property type="entry name" value="HEQRo_perm_3TM"/>
    <property type="match status" value="1"/>
</dbReference>
<comment type="similarity">
    <text evidence="2">Belongs to the binding-protein-dependent transport system permease family. HisMQ subfamily.</text>
</comment>
<keyword evidence="7 9" id="KW-1133">Transmembrane helix</keyword>
<dbReference type="GO" id="GO:0006865">
    <property type="term" value="P:amino acid transport"/>
    <property type="evidence" value="ECO:0007669"/>
    <property type="project" value="UniProtKB-KW"/>
</dbReference>
<dbReference type="OrthoDB" id="7341446at2"/>
<gene>
    <name evidence="11" type="ORF">QV13_08710</name>
</gene>
<keyword evidence="4" id="KW-1003">Cell membrane</keyword>
<dbReference type="GO" id="GO:0043190">
    <property type="term" value="C:ATP-binding cassette (ABC) transporter complex"/>
    <property type="evidence" value="ECO:0007669"/>
    <property type="project" value="InterPro"/>
</dbReference>
<evidence type="ECO:0000256" key="7">
    <source>
        <dbReference type="ARBA" id="ARBA00022989"/>
    </source>
</evidence>
<dbReference type="Proteomes" id="UP000094412">
    <property type="component" value="Unassembled WGS sequence"/>
</dbReference>
<evidence type="ECO:0000313" key="11">
    <source>
        <dbReference type="EMBL" id="OCX20742.1"/>
    </source>
</evidence>
<feature type="transmembrane region" description="Helical" evidence="9">
    <location>
        <begin position="50"/>
        <end position="75"/>
    </location>
</feature>
<keyword evidence="3 9" id="KW-0813">Transport</keyword>
<evidence type="ECO:0000256" key="9">
    <source>
        <dbReference type="RuleBase" id="RU363032"/>
    </source>
</evidence>
<comment type="subcellular location">
    <subcellularLocation>
        <location evidence="1">Cell inner membrane</location>
        <topology evidence="1">Multi-pass membrane protein</topology>
    </subcellularLocation>
    <subcellularLocation>
        <location evidence="9">Cell membrane</location>
        <topology evidence="9">Multi-pass membrane protein</topology>
    </subcellularLocation>
</comment>
<dbReference type="GO" id="GO:0022857">
    <property type="term" value="F:transmembrane transporter activity"/>
    <property type="evidence" value="ECO:0007669"/>
    <property type="project" value="InterPro"/>
</dbReference>
<sequence>MIDLGVVLLILLDGARITVIIALGALVLAIALGFSLASASFLLRSRLVDTLIAIYAGILHTIPSLIWLLLVYFGLAHIGIRLPPVPAATAGLGIIGSAMLVEVFATAFRSVAAKQSEPALALGLSRLLAFRLVIVPNSWRISLPPLGNYALALVKDTTLAAAIAAPELMFQARALVNRTFETGLIYGLAACIYLGVAFILFRLTKRFEQVASQ</sequence>
<reference evidence="11 12" key="1">
    <citation type="submission" date="2016-08" db="EMBL/GenBank/DDBJ databases">
        <title>Whole genome sequence of Mesorhizobium sp. strain UASWS1009 isolated from industrial sewage.</title>
        <authorList>
            <person name="Crovadore J."/>
            <person name="Calmin G."/>
            <person name="Chablais R."/>
            <person name="Cochard B."/>
            <person name="Lefort F."/>
        </authorList>
    </citation>
    <scope>NUCLEOTIDE SEQUENCE [LARGE SCALE GENOMIC DNA]</scope>
    <source>
        <strain evidence="11 12">UASWS1009</strain>
    </source>
</reference>
<keyword evidence="5 9" id="KW-0812">Transmembrane</keyword>
<feature type="transmembrane region" description="Helical" evidence="9">
    <location>
        <begin position="87"/>
        <end position="108"/>
    </location>
</feature>
<dbReference type="AlphaFoldDB" id="A0A1C2E155"/>
<evidence type="ECO:0000256" key="3">
    <source>
        <dbReference type="ARBA" id="ARBA00022448"/>
    </source>
</evidence>
<dbReference type="EMBL" id="MDEO01000029">
    <property type="protein sequence ID" value="OCX20742.1"/>
    <property type="molecule type" value="Genomic_DNA"/>
</dbReference>
<feature type="domain" description="ABC transmembrane type-1" evidence="10">
    <location>
        <begin position="15"/>
        <end position="201"/>
    </location>
</feature>
<dbReference type="PANTHER" id="PTHR30614:SF0">
    <property type="entry name" value="L-CYSTINE TRANSPORT SYSTEM PERMEASE PROTEIN TCYL"/>
    <property type="match status" value="1"/>
</dbReference>
<dbReference type="RefSeq" id="WP_065997681.1">
    <property type="nucleotide sequence ID" value="NZ_MDEO01000029.1"/>
</dbReference>
<dbReference type="CDD" id="cd06261">
    <property type="entry name" value="TM_PBP2"/>
    <property type="match status" value="1"/>
</dbReference>
<evidence type="ECO:0000256" key="1">
    <source>
        <dbReference type="ARBA" id="ARBA00004429"/>
    </source>
</evidence>
<keyword evidence="8 9" id="KW-0472">Membrane</keyword>
<dbReference type="Gene3D" id="1.10.3720.10">
    <property type="entry name" value="MetI-like"/>
    <property type="match status" value="1"/>
</dbReference>
<dbReference type="PROSITE" id="PS50928">
    <property type="entry name" value="ABC_TM1"/>
    <property type="match status" value="1"/>
</dbReference>
<accession>A0A1C2E155</accession>
<dbReference type="PANTHER" id="PTHR30614">
    <property type="entry name" value="MEMBRANE COMPONENT OF AMINO ACID ABC TRANSPORTER"/>
    <property type="match status" value="1"/>
</dbReference>
<dbReference type="InterPro" id="IPR000515">
    <property type="entry name" value="MetI-like"/>
</dbReference>
<dbReference type="SUPFAM" id="SSF161098">
    <property type="entry name" value="MetI-like"/>
    <property type="match status" value="1"/>
</dbReference>
<keyword evidence="6" id="KW-0029">Amino-acid transport</keyword>
<evidence type="ECO:0000256" key="4">
    <source>
        <dbReference type="ARBA" id="ARBA00022475"/>
    </source>
</evidence>
<dbReference type="InterPro" id="IPR010065">
    <property type="entry name" value="AA_ABC_transptr_permease_3TM"/>
</dbReference>
<dbReference type="STRING" id="1566387.QV13_08710"/>
<comment type="caution">
    <text evidence="11">The sequence shown here is derived from an EMBL/GenBank/DDBJ whole genome shotgun (WGS) entry which is preliminary data.</text>
</comment>
<protein>
    <submittedName>
        <fullName evidence="11">ABC transporter permease</fullName>
    </submittedName>
</protein>
<feature type="transmembrane region" description="Helical" evidence="9">
    <location>
        <begin position="20"/>
        <end position="43"/>
    </location>
</feature>
<evidence type="ECO:0000313" key="12">
    <source>
        <dbReference type="Proteomes" id="UP000094412"/>
    </source>
</evidence>
<feature type="transmembrane region" description="Helical" evidence="9">
    <location>
        <begin position="183"/>
        <end position="203"/>
    </location>
</feature>
<evidence type="ECO:0000259" key="10">
    <source>
        <dbReference type="PROSITE" id="PS50928"/>
    </source>
</evidence>
<keyword evidence="12" id="KW-1185">Reference proteome</keyword>
<evidence type="ECO:0000256" key="2">
    <source>
        <dbReference type="ARBA" id="ARBA00010072"/>
    </source>
</evidence>